<feature type="transmembrane region" description="Helical" evidence="2">
    <location>
        <begin position="20"/>
        <end position="39"/>
    </location>
</feature>
<sequence length="464" mass="49086">MSVGATVQPAAGGTGKAENAKGMAILAAVVLVVVLLAVLGGRRPLEDSAIGFAGLEHWLKVKGLATVPAIDEASAAGTIRILPIYDPKLAGEGVRQEDGTEDERGALAPRPLSRAAFVERANAGPMLAVLPKWRGGVVSRGAVHPELLVPLWAMDFFGERPVARLSQRGLASFGVYDADYDRLLEQAATLYSAQVLSPSLDEKCRPILVLRDESGGEVGTLLADCTSALFDGAQNALFVLSDPDLLDNAGLAAGDNAALALSVIEGFAGNAKVFVETDSTSGPTMAPAQSELGGEDPRERTIGDLDRFFAYPFSLFWIGVVLVTGLALWRGSRRFGRPQEDVEPAEASKRRTIDASRRILLLAKADDALVERHVVDRVEALASALLGTGRRARGAGEDAAAIGRFLSRRAPELGEKFNAAYAAVTASPHGGSSRFEALAAFESVIQETWHDFGRAAGPARQDRR</sequence>
<name>A0A6N9SX01_9HYPH</name>
<feature type="region of interest" description="Disordered" evidence="1">
    <location>
        <begin position="278"/>
        <end position="297"/>
    </location>
</feature>
<dbReference type="EMBL" id="JAAAMG010000001">
    <property type="protein sequence ID" value="NDW02832.1"/>
    <property type="molecule type" value="Genomic_DNA"/>
</dbReference>
<reference evidence="3 4" key="1">
    <citation type="submission" date="2020-01" db="EMBL/GenBank/DDBJ databases">
        <title>Jiella pacifica sp. nov.</title>
        <authorList>
            <person name="Xue Z."/>
            <person name="Zhu S."/>
            <person name="Chen J."/>
            <person name="Yang J."/>
        </authorList>
    </citation>
    <scope>NUCLEOTIDE SEQUENCE [LARGE SCALE GENOMIC DNA]</scope>
    <source>
        <strain evidence="3 4">40Bstr34</strain>
    </source>
</reference>
<feature type="transmembrane region" description="Helical" evidence="2">
    <location>
        <begin position="308"/>
        <end position="329"/>
    </location>
</feature>
<keyword evidence="2" id="KW-1133">Transmembrane helix</keyword>
<keyword evidence="2" id="KW-0812">Transmembrane</keyword>
<evidence type="ECO:0008006" key="5">
    <source>
        <dbReference type="Google" id="ProtNLM"/>
    </source>
</evidence>
<evidence type="ECO:0000313" key="3">
    <source>
        <dbReference type="EMBL" id="NDW02832.1"/>
    </source>
</evidence>
<gene>
    <name evidence="3" type="ORF">GTK09_00180</name>
</gene>
<evidence type="ECO:0000313" key="4">
    <source>
        <dbReference type="Proteomes" id="UP000469011"/>
    </source>
</evidence>
<dbReference type="RefSeq" id="WP_163460476.1">
    <property type="nucleotide sequence ID" value="NZ_JAAAMG010000001.1"/>
</dbReference>
<evidence type="ECO:0000256" key="1">
    <source>
        <dbReference type="SAM" id="MobiDB-lite"/>
    </source>
</evidence>
<comment type="caution">
    <text evidence="3">The sequence shown here is derived from an EMBL/GenBank/DDBJ whole genome shotgun (WGS) entry which is preliminary data.</text>
</comment>
<proteinExistence type="predicted"/>
<keyword evidence="2" id="KW-0472">Membrane</keyword>
<organism evidence="3 4">
    <name type="scientific">Jiella pacifica</name>
    <dbReference type="NCBI Taxonomy" id="2696469"/>
    <lineage>
        <taxon>Bacteria</taxon>
        <taxon>Pseudomonadati</taxon>
        <taxon>Pseudomonadota</taxon>
        <taxon>Alphaproteobacteria</taxon>
        <taxon>Hyphomicrobiales</taxon>
        <taxon>Aurantimonadaceae</taxon>
        <taxon>Jiella</taxon>
    </lineage>
</organism>
<accession>A0A6N9SX01</accession>
<keyword evidence="4" id="KW-1185">Reference proteome</keyword>
<evidence type="ECO:0000256" key="2">
    <source>
        <dbReference type="SAM" id="Phobius"/>
    </source>
</evidence>
<protein>
    <recommendedName>
        <fullName evidence="5">DUF4350 domain-containing protein</fullName>
    </recommendedName>
</protein>
<dbReference type="AlphaFoldDB" id="A0A6N9SX01"/>
<dbReference type="Proteomes" id="UP000469011">
    <property type="component" value="Unassembled WGS sequence"/>
</dbReference>